<comment type="caution">
    <text evidence="10">The sequence shown here is derived from an EMBL/GenBank/DDBJ whole genome shotgun (WGS) entry which is preliminary data.</text>
</comment>
<feature type="transmembrane region" description="Helical" evidence="8">
    <location>
        <begin position="36"/>
        <end position="54"/>
    </location>
</feature>
<evidence type="ECO:0000259" key="9">
    <source>
        <dbReference type="Pfam" id="PF00892"/>
    </source>
</evidence>
<protein>
    <submittedName>
        <fullName evidence="10">DMT family transporter</fullName>
    </submittedName>
</protein>
<dbReference type="InterPro" id="IPR037185">
    <property type="entry name" value="EmrE-like"/>
</dbReference>
<gene>
    <name evidence="10" type="ORF">FYJ66_04435</name>
</gene>
<reference evidence="10" key="1">
    <citation type="submission" date="2019-09" db="EMBL/GenBank/DDBJ databases">
        <title>In-depth cultivation of the pig gut microbiome towards novel bacterial diversity and tailored functional studies.</title>
        <authorList>
            <person name="Wylensek D."/>
            <person name="Hitch T.C.A."/>
            <person name="Clavel T."/>
        </authorList>
    </citation>
    <scope>NUCLEOTIDE SEQUENCE</scope>
    <source>
        <strain evidence="10">RF-744-FAT-WT-3</strain>
    </source>
</reference>
<evidence type="ECO:0000256" key="2">
    <source>
        <dbReference type="ARBA" id="ARBA00007362"/>
    </source>
</evidence>
<feature type="transmembrane region" description="Helical" evidence="8">
    <location>
        <begin position="216"/>
        <end position="237"/>
    </location>
</feature>
<accession>A0A6A8M9D2</accession>
<dbReference type="InterPro" id="IPR000620">
    <property type="entry name" value="EamA_dom"/>
</dbReference>
<dbReference type="PANTHER" id="PTHR42920:SF5">
    <property type="entry name" value="EAMA DOMAIN-CONTAINING PROTEIN"/>
    <property type="match status" value="1"/>
</dbReference>
<dbReference type="RefSeq" id="WP_154572308.1">
    <property type="nucleotide sequence ID" value="NZ_VUNB01000003.1"/>
</dbReference>
<sequence length="337" mass="36035">MNNTNNTNDTNNINNGNNRGTGPADRGRSGSIRGSLTLLLCAIIWGSGFIGQKVGLSDLPPFALNGARHLLSAVILIPAGFFLMKKNGYTDKDKYGSDEIRRRWQNLIKGSIICGIFLALGTNMQQAGLMWISAGESGFITALYVIIVPFFGTFLGLKIKKRIWGCAAASIIGFGLLCLKDQMHISAGVWLTLGCAFAFSVEMLAIDRFVTPRNAVALSAGQMLVAALVSVAVSFFLESPSTGQLVSGLPVILYLALVPTTLGYTLQIIGQGHTEPALASMILSLESVFAAIFGVLFLGESMTARELAGCAIIFGSIVVAQLPDKRPDKRTDRKEVQ</sequence>
<feature type="transmembrane region" description="Helical" evidence="8">
    <location>
        <begin position="104"/>
        <end position="122"/>
    </location>
</feature>
<evidence type="ECO:0000313" key="10">
    <source>
        <dbReference type="EMBL" id="MST68839.1"/>
    </source>
</evidence>
<evidence type="ECO:0000256" key="6">
    <source>
        <dbReference type="ARBA" id="ARBA00023136"/>
    </source>
</evidence>
<proteinExistence type="inferred from homology"/>
<feature type="domain" description="EamA" evidence="9">
    <location>
        <begin position="187"/>
        <end position="319"/>
    </location>
</feature>
<feature type="transmembrane region" description="Helical" evidence="8">
    <location>
        <begin position="128"/>
        <end position="151"/>
    </location>
</feature>
<feature type="transmembrane region" description="Helical" evidence="8">
    <location>
        <begin position="278"/>
        <end position="298"/>
    </location>
</feature>
<dbReference type="Pfam" id="PF00892">
    <property type="entry name" value="EamA"/>
    <property type="match status" value="2"/>
</dbReference>
<evidence type="ECO:0000256" key="8">
    <source>
        <dbReference type="SAM" id="Phobius"/>
    </source>
</evidence>
<feature type="transmembrane region" description="Helical" evidence="8">
    <location>
        <begin position="243"/>
        <end position="266"/>
    </location>
</feature>
<dbReference type="PANTHER" id="PTHR42920">
    <property type="entry name" value="OS03G0707200 PROTEIN-RELATED"/>
    <property type="match status" value="1"/>
</dbReference>
<evidence type="ECO:0000256" key="4">
    <source>
        <dbReference type="ARBA" id="ARBA00022692"/>
    </source>
</evidence>
<comment type="similarity">
    <text evidence="2">Belongs to the EamA transporter family.</text>
</comment>
<feature type="domain" description="EamA" evidence="9">
    <location>
        <begin position="33"/>
        <end position="177"/>
    </location>
</feature>
<dbReference type="AlphaFoldDB" id="A0A6A8M9D2"/>
<comment type="subcellular location">
    <subcellularLocation>
        <location evidence="1">Cell membrane</location>
        <topology evidence="1">Multi-pass membrane protein</topology>
    </subcellularLocation>
</comment>
<feature type="transmembrane region" description="Helical" evidence="8">
    <location>
        <begin position="66"/>
        <end position="84"/>
    </location>
</feature>
<keyword evidence="6 8" id="KW-0472">Membrane</keyword>
<keyword evidence="4 8" id="KW-0812">Transmembrane</keyword>
<feature type="compositionally biased region" description="Low complexity" evidence="7">
    <location>
        <begin position="1"/>
        <end position="22"/>
    </location>
</feature>
<dbReference type="EMBL" id="VUNB01000003">
    <property type="protein sequence ID" value="MST68839.1"/>
    <property type="molecule type" value="Genomic_DNA"/>
</dbReference>
<dbReference type="InterPro" id="IPR051258">
    <property type="entry name" value="Diverse_Substrate_Transporter"/>
</dbReference>
<feature type="region of interest" description="Disordered" evidence="7">
    <location>
        <begin position="1"/>
        <end position="29"/>
    </location>
</feature>
<feature type="transmembrane region" description="Helical" evidence="8">
    <location>
        <begin position="185"/>
        <end position="204"/>
    </location>
</feature>
<evidence type="ECO:0000256" key="3">
    <source>
        <dbReference type="ARBA" id="ARBA00022475"/>
    </source>
</evidence>
<organism evidence="10">
    <name type="scientific">Baileyella intestinalis</name>
    <dbReference type="NCBI Taxonomy" id="2606709"/>
    <lineage>
        <taxon>Bacteria</taxon>
        <taxon>Bacillati</taxon>
        <taxon>Bacillota</taxon>
        <taxon>Clostridia</taxon>
        <taxon>Peptostreptococcales</taxon>
        <taxon>Anaerovoracaceae</taxon>
        <taxon>Baileyella</taxon>
    </lineage>
</organism>
<name>A0A6A8M9D2_9FIRM</name>
<dbReference type="SUPFAM" id="SSF103481">
    <property type="entry name" value="Multidrug resistance efflux transporter EmrE"/>
    <property type="match status" value="1"/>
</dbReference>
<keyword evidence="3" id="KW-1003">Cell membrane</keyword>
<evidence type="ECO:0000256" key="1">
    <source>
        <dbReference type="ARBA" id="ARBA00004651"/>
    </source>
</evidence>
<evidence type="ECO:0000256" key="7">
    <source>
        <dbReference type="SAM" id="MobiDB-lite"/>
    </source>
</evidence>
<evidence type="ECO:0000256" key="5">
    <source>
        <dbReference type="ARBA" id="ARBA00022989"/>
    </source>
</evidence>
<dbReference type="GO" id="GO:0005886">
    <property type="term" value="C:plasma membrane"/>
    <property type="evidence" value="ECO:0007669"/>
    <property type="project" value="UniProtKB-SubCell"/>
</dbReference>
<keyword evidence="5 8" id="KW-1133">Transmembrane helix</keyword>